<sequence>MAGGIQKTPFRHHLQAIGSAFLGLQPTPFQAPYQPRSGTTCSAIGSAFLGLQPAPFQAPYQPRLGTACSAIGSAFLGLQPTPFQAPYQPRSGTTCRAIGSAFLGLQPAPFQALCQPCSGIVCSAIGSAFLGLQPTPFQVPCQPYSGTACRAIGSAIFGAATSAISGAIPTLFQVSFRIGKRRPLGAPFKHCSQRLEVTSEALLADDVGSWRTPVRLFLPLMQAASWLELHPARLDFAKCHDLKEPRVHAWWPLQGSAGAAGERCAFFCKEEEDSRGGACFLLWRDSQLHAEEEERLLQVGGGCFLEEAFSGRLQRSFRERGLNFLGLQAWRYFGKERLLQGREFSSCRGFLAVEEREGEGKKKLLLQRLWEEVSCRREDSVEGGCC</sequence>
<protein>
    <submittedName>
        <fullName evidence="1">Uncharacterized protein</fullName>
    </submittedName>
</protein>
<evidence type="ECO:0000313" key="2">
    <source>
        <dbReference type="Proteomes" id="UP000288805"/>
    </source>
</evidence>
<comment type="caution">
    <text evidence="1">The sequence shown here is derived from an EMBL/GenBank/DDBJ whole genome shotgun (WGS) entry which is preliminary data.</text>
</comment>
<dbReference type="EMBL" id="QGNW01002502">
    <property type="protein sequence ID" value="RVW19123.1"/>
    <property type="molecule type" value="Genomic_DNA"/>
</dbReference>
<organism evidence="1 2">
    <name type="scientific">Vitis vinifera</name>
    <name type="common">Grape</name>
    <dbReference type="NCBI Taxonomy" id="29760"/>
    <lineage>
        <taxon>Eukaryota</taxon>
        <taxon>Viridiplantae</taxon>
        <taxon>Streptophyta</taxon>
        <taxon>Embryophyta</taxon>
        <taxon>Tracheophyta</taxon>
        <taxon>Spermatophyta</taxon>
        <taxon>Magnoliopsida</taxon>
        <taxon>eudicotyledons</taxon>
        <taxon>Gunneridae</taxon>
        <taxon>Pentapetalae</taxon>
        <taxon>rosids</taxon>
        <taxon>Vitales</taxon>
        <taxon>Vitaceae</taxon>
        <taxon>Viteae</taxon>
        <taxon>Vitis</taxon>
    </lineage>
</organism>
<reference evidence="1 2" key="1">
    <citation type="journal article" date="2018" name="PLoS Genet.">
        <title>Population sequencing reveals clonal diversity and ancestral inbreeding in the grapevine cultivar Chardonnay.</title>
        <authorList>
            <person name="Roach M.J."/>
            <person name="Johnson D.L."/>
            <person name="Bohlmann J."/>
            <person name="van Vuuren H.J."/>
            <person name="Jones S.J."/>
            <person name="Pretorius I.S."/>
            <person name="Schmidt S.A."/>
            <person name="Borneman A.R."/>
        </authorList>
    </citation>
    <scope>NUCLEOTIDE SEQUENCE [LARGE SCALE GENOMIC DNA]</scope>
    <source>
        <strain evidence="2">cv. Chardonnay</strain>
        <tissue evidence="1">Leaf</tissue>
    </source>
</reference>
<evidence type="ECO:0000313" key="1">
    <source>
        <dbReference type="EMBL" id="RVW19123.1"/>
    </source>
</evidence>
<accession>A0A438C790</accession>
<name>A0A438C790_VITVI</name>
<dbReference type="Proteomes" id="UP000288805">
    <property type="component" value="Unassembled WGS sequence"/>
</dbReference>
<proteinExistence type="predicted"/>
<dbReference type="AlphaFoldDB" id="A0A438C790"/>
<gene>
    <name evidence="1" type="ORF">CK203_095133</name>
</gene>